<dbReference type="PANTHER" id="PTHR30435">
    <property type="entry name" value="FLAGELLAR PROTEIN"/>
    <property type="match status" value="1"/>
</dbReference>
<dbReference type="Pfam" id="PF06429">
    <property type="entry name" value="Flg_bbr_C"/>
    <property type="match status" value="1"/>
</dbReference>
<comment type="subcellular location">
    <subcellularLocation>
        <location evidence="2">Bacterial flagellum basal body</location>
    </subcellularLocation>
</comment>
<evidence type="ECO:0000259" key="3">
    <source>
        <dbReference type="Pfam" id="PF00460"/>
    </source>
</evidence>
<proteinExistence type="inferred from homology"/>
<gene>
    <name evidence="6" type="ORF">Tpal_2749</name>
</gene>
<comment type="similarity">
    <text evidence="1 2">Belongs to the flagella basal body rod proteins family.</text>
</comment>
<keyword evidence="7" id="KW-1185">Reference proteome</keyword>
<dbReference type="InterPro" id="IPR037925">
    <property type="entry name" value="FlgE/F/G-like"/>
</dbReference>
<keyword evidence="6" id="KW-0969">Cilium</keyword>
<sequence length="252" mass="27226">MIRSIDTLSHHFNVLQKKQENMSANIANVNTSGYKSQRFVQSTTESFDFSNYLDGPEANQKNAVGSLNFGDQIDEAYSNLTQGSLRETSSGTDMALMGDAFFTVQAPDGQQYVTRNGNFTVNETGELVTQDGYLVLGVNNSGQTTTIPAGTSQFTVDQAGNVSGTGVRFLLSDVTDPKSLQLKGDTLYAVQSGRTVDDGSSVYQGYLEGSNADTADEMVNMMQIAREFEANQKVLQTADETLSKAVNEIGKV</sequence>
<dbReference type="GO" id="GO:0009425">
    <property type="term" value="C:bacterial-type flagellum basal body"/>
    <property type="evidence" value="ECO:0007669"/>
    <property type="project" value="UniProtKB-SubCell"/>
</dbReference>
<evidence type="ECO:0000259" key="4">
    <source>
        <dbReference type="Pfam" id="PF06429"/>
    </source>
</evidence>
<dbReference type="PANTHER" id="PTHR30435:SF19">
    <property type="entry name" value="FLAGELLAR BASAL-BODY ROD PROTEIN FLGG"/>
    <property type="match status" value="1"/>
</dbReference>
<dbReference type="InterPro" id="IPR053967">
    <property type="entry name" value="LlgE_F_G-like_D1"/>
</dbReference>
<keyword evidence="6" id="KW-0966">Cell projection</keyword>
<dbReference type="InterPro" id="IPR010930">
    <property type="entry name" value="Flg_bb/hook_C_dom"/>
</dbReference>
<dbReference type="InterPro" id="IPR020013">
    <property type="entry name" value="Flagellar_FlgE/F/G"/>
</dbReference>
<dbReference type="NCBIfam" id="TIGR03506">
    <property type="entry name" value="FlgEFG_subfam"/>
    <property type="match status" value="1"/>
</dbReference>
<protein>
    <submittedName>
        <fullName evidence="6">Flagella basal body rod protein</fullName>
    </submittedName>
</protein>
<evidence type="ECO:0000259" key="5">
    <source>
        <dbReference type="Pfam" id="PF22692"/>
    </source>
</evidence>
<dbReference type="InterPro" id="IPR001444">
    <property type="entry name" value="Flag_bb_rod_N"/>
</dbReference>
<evidence type="ECO:0000256" key="1">
    <source>
        <dbReference type="ARBA" id="ARBA00009677"/>
    </source>
</evidence>
<dbReference type="GO" id="GO:0071978">
    <property type="term" value="P:bacterial-type flagellum-dependent swarming motility"/>
    <property type="evidence" value="ECO:0007669"/>
    <property type="project" value="TreeGrafter"/>
</dbReference>
<dbReference type="EMBL" id="FJNE01000013">
    <property type="protein sequence ID" value="CZR02453.1"/>
    <property type="molecule type" value="Genomic_DNA"/>
</dbReference>
<dbReference type="STRING" id="140314.SAMN04488076_1235"/>
<evidence type="ECO:0000313" key="6">
    <source>
        <dbReference type="EMBL" id="CZR02453.1"/>
    </source>
</evidence>
<dbReference type="SUPFAM" id="SSF117143">
    <property type="entry name" value="Flagellar hook protein flgE"/>
    <property type="match status" value="1"/>
</dbReference>
<feature type="domain" description="Flagellar basal body rod protein N-terminal" evidence="3">
    <location>
        <begin position="15"/>
        <end position="35"/>
    </location>
</feature>
<accession>A0A143YZ07</accession>
<keyword evidence="6" id="KW-0282">Flagellum</keyword>
<dbReference type="AlphaFoldDB" id="A0A143YZ07"/>
<dbReference type="Proteomes" id="UP000242754">
    <property type="component" value="Unassembled WGS sequence"/>
</dbReference>
<dbReference type="Pfam" id="PF22692">
    <property type="entry name" value="LlgE_F_G_D1"/>
    <property type="match status" value="1"/>
</dbReference>
<dbReference type="OrthoDB" id="9800375at2"/>
<organism evidence="6 7">
    <name type="scientific">Trichococcus palustris</name>
    <dbReference type="NCBI Taxonomy" id="140314"/>
    <lineage>
        <taxon>Bacteria</taxon>
        <taxon>Bacillati</taxon>
        <taxon>Bacillota</taxon>
        <taxon>Bacilli</taxon>
        <taxon>Lactobacillales</taxon>
        <taxon>Carnobacteriaceae</taxon>
        <taxon>Trichococcus</taxon>
    </lineage>
</organism>
<reference evidence="6 7" key="1">
    <citation type="submission" date="2016-02" db="EMBL/GenBank/DDBJ databases">
        <authorList>
            <person name="Wen L."/>
            <person name="He K."/>
            <person name="Yang H."/>
        </authorList>
    </citation>
    <scope>NUCLEOTIDE SEQUENCE [LARGE SCALE GENOMIC DNA]</scope>
    <source>
        <strain evidence="6">Trichococcus palustris</strain>
    </source>
</reference>
<evidence type="ECO:0000313" key="7">
    <source>
        <dbReference type="Proteomes" id="UP000242754"/>
    </source>
</evidence>
<feature type="domain" description="Flagellar hook protein FlgE/F/G-like D1" evidence="5">
    <location>
        <begin position="95"/>
        <end position="163"/>
    </location>
</feature>
<dbReference type="RefSeq" id="WP_087034246.1">
    <property type="nucleotide sequence ID" value="NZ_FJNE01000013.1"/>
</dbReference>
<keyword evidence="2" id="KW-0975">Bacterial flagellum</keyword>
<dbReference type="Pfam" id="PF00460">
    <property type="entry name" value="Flg_bb_rod"/>
    <property type="match status" value="1"/>
</dbReference>
<evidence type="ECO:0000256" key="2">
    <source>
        <dbReference type="RuleBase" id="RU362116"/>
    </source>
</evidence>
<name>A0A143YZ07_9LACT</name>
<feature type="domain" description="Flagellar basal-body/hook protein C-terminal" evidence="4">
    <location>
        <begin position="204"/>
        <end position="247"/>
    </location>
</feature>